<evidence type="ECO:0000259" key="2">
    <source>
        <dbReference type="PROSITE" id="PS50965"/>
    </source>
</evidence>
<accession>A0ABY5R9F1</accession>
<evidence type="ECO:0000313" key="4">
    <source>
        <dbReference type="Proteomes" id="UP001059252"/>
    </source>
</evidence>
<dbReference type="InterPro" id="IPR011528">
    <property type="entry name" value="NERD"/>
</dbReference>
<dbReference type="EMBL" id="CP102734">
    <property type="protein sequence ID" value="UVD81956.1"/>
    <property type="molecule type" value="Genomic_DNA"/>
</dbReference>
<proteinExistence type="predicted"/>
<keyword evidence="1" id="KW-0812">Transmembrane</keyword>
<sequence>MEVFYIIFTILGLLVFLFLLTTFIYLNVHFGSQKSEIYKIGKLAEVEISQKLEKWAQVNNSIWIDGSLYKINKNILFEIDGILITSRAVIVVEMKSMSGTLLGIGNQPKLIKKIHDKEFEINNPIIQNEKHIDHILNVINKRGIPILSMIIYADRIKALRVSHVPEHVLLIKESEISDTMWEVYKNLKITMSKQDMKKLQLKILAAQTKNKKDQQKFELFYN</sequence>
<feature type="domain" description="NERD" evidence="2">
    <location>
        <begin position="40"/>
        <end position="158"/>
    </location>
</feature>
<dbReference type="PROSITE" id="PS50965">
    <property type="entry name" value="NERD"/>
    <property type="match status" value="1"/>
</dbReference>
<dbReference type="Pfam" id="PF08378">
    <property type="entry name" value="NERD"/>
    <property type="match status" value="1"/>
</dbReference>
<dbReference type="RefSeq" id="WP_258211130.1">
    <property type="nucleotide sequence ID" value="NZ_CP102734.1"/>
</dbReference>
<feature type="transmembrane region" description="Helical" evidence="1">
    <location>
        <begin position="6"/>
        <end position="26"/>
    </location>
</feature>
<keyword evidence="1" id="KW-1133">Transmembrane helix</keyword>
<keyword evidence="1" id="KW-0472">Membrane</keyword>
<organism evidence="3 4">
    <name type="scientific">Mycoplasma iguanae</name>
    <dbReference type="NCBI Taxonomy" id="292461"/>
    <lineage>
        <taxon>Bacteria</taxon>
        <taxon>Bacillati</taxon>
        <taxon>Mycoplasmatota</taxon>
        <taxon>Mollicutes</taxon>
        <taxon>Mycoplasmataceae</taxon>
        <taxon>Mycoplasma</taxon>
    </lineage>
</organism>
<protein>
    <submittedName>
        <fullName evidence="3">NERD domain-containing protein</fullName>
    </submittedName>
</protein>
<name>A0ABY5R9F1_9MOLU</name>
<gene>
    <name evidence="3" type="ORF">NV226_01460</name>
</gene>
<reference evidence="3" key="1">
    <citation type="submission" date="2022-08" db="EMBL/GenBank/DDBJ databases">
        <title>Complete genome of Mycoplasma iguanae type strain 2327.</title>
        <authorList>
            <person name="Spergser J."/>
        </authorList>
    </citation>
    <scope>NUCLEOTIDE SEQUENCE</scope>
    <source>
        <strain evidence="3">2327</strain>
    </source>
</reference>
<keyword evidence="4" id="KW-1185">Reference proteome</keyword>
<evidence type="ECO:0000313" key="3">
    <source>
        <dbReference type="EMBL" id="UVD81956.1"/>
    </source>
</evidence>
<evidence type="ECO:0000256" key="1">
    <source>
        <dbReference type="SAM" id="Phobius"/>
    </source>
</evidence>
<dbReference type="Proteomes" id="UP001059252">
    <property type="component" value="Chromosome"/>
</dbReference>